<dbReference type="PANTHER" id="PTHR21060:SF21">
    <property type="entry name" value="ACETATE KINASE"/>
    <property type="match status" value="1"/>
</dbReference>
<dbReference type="PIRSF" id="PIRSF000722">
    <property type="entry name" value="Acetate_prop_kin"/>
    <property type="match status" value="1"/>
</dbReference>
<feature type="binding site" evidence="8">
    <location>
        <position position="93"/>
    </location>
    <ligand>
        <name>substrate</name>
    </ligand>
</feature>
<comment type="similarity">
    <text evidence="8 9">Belongs to the acetokinase family.</text>
</comment>
<feature type="binding site" evidence="8">
    <location>
        <begin position="328"/>
        <end position="332"/>
    </location>
    <ligand>
        <name>ATP</name>
        <dbReference type="ChEBI" id="CHEBI:30616"/>
    </ligand>
</feature>
<proteinExistence type="inferred from homology"/>
<dbReference type="NCBIfam" id="TIGR00016">
    <property type="entry name" value="ackA"/>
    <property type="match status" value="1"/>
</dbReference>
<dbReference type="Proteomes" id="UP000317716">
    <property type="component" value="Unassembled WGS sequence"/>
</dbReference>
<dbReference type="PANTHER" id="PTHR21060">
    <property type="entry name" value="ACETATE KINASE"/>
    <property type="match status" value="1"/>
</dbReference>
<feature type="binding site" evidence="8">
    <location>
        <begin position="208"/>
        <end position="212"/>
    </location>
    <ligand>
        <name>ATP</name>
        <dbReference type="ChEBI" id="CHEBI:30616"/>
    </ligand>
</feature>
<keyword evidence="6 8" id="KW-0067">ATP-binding</keyword>
<keyword evidence="3 8" id="KW-0479">Metal-binding</keyword>
<keyword evidence="5 8" id="KW-0418">Kinase</keyword>
<dbReference type="GO" id="GO:0000287">
    <property type="term" value="F:magnesium ion binding"/>
    <property type="evidence" value="ECO:0007669"/>
    <property type="project" value="UniProtKB-UniRule"/>
</dbReference>
<evidence type="ECO:0000256" key="9">
    <source>
        <dbReference type="RuleBase" id="RU003835"/>
    </source>
</evidence>
<dbReference type="GO" id="GO:0006085">
    <property type="term" value="P:acetyl-CoA biosynthetic process"/>
    <property type="evidence" value="ECO:0007669"/>
    <property type="project" value="UniProtKB-UniRule"/>
</dbReference>
<comment type="subcellular location">
    <subcellularLocation>
        <location evidence="8">Cytoplasm</location>
    </subcellularLocation>
</comment>
<evidence type="ECO:0000313" key="10">
    <source>
        <dbReference type="EMBL" id="TMQ58455.1"/>
    </source>
</evidence>
<dbReference type="AlphaFoldDB" id="A0A538T4A9"/>
<feature type="binding site" evidence="8">
    <location>
        <position position="9"/>
    </location>
    <ligand>
        <name>Mg(2+)</name>
        <dbReference type="ChEBI" id="CHEBI:18420"/>
    </ligand>
</feature>
<keyword evidence="7 8" id="KW-0460">Magnesium</keyword>
<dbReference type="InterPro" id="IPR004372">
    <property type="entry name" value="Ac/propionate_kinase"/>
</dbReference>
<name>A0A538T4A9_UNCEI</name>
<comment type="pathway">
    <text evidence="8">Metabolic intermediate biosynthesis; acetyl-CoA biosynthesis; acetyl-CoA from acetate: step 1/2.</text>
</comment>
<evidence type="ECO:0000256" key="2">
    <source>
        <dbReference type="ARBA" id="ARBA00022679"/>
    </source>
</evidence>
<dbReference type="PRINTS" id="PR00471">
    <property type="entry name" value="ACETATEKNASE"/>
</dbReference>
<dbReference type="EC" id="2.7.2.1" evidence="8"/>
<keyword evidence="1 8" id="KW-0963">Cytoplasm</keyword>
<feature type="binding site" evidence="8">
    <location>
        <position position="16"/>
    </location>
    <ligand>
        <name>ATP</name>
        <dbReference type="ChEBI" id="CHEBI:30616"/>
    </ligand>
</feature>
<organism evidence="10 11">
    <name type="scientific">Eiseniibacteriota bacterium</name>
    <dbReference type="NCBI Taxonomy" id="2212470"/>
    <lineage>
        <taxon>Bacteria</taxon>
        <taxon>Candidatus Eiseniibacteriota</taxon>
    </lineage>
</organism>
<evidence type="ECO:0000256" key="5">
    <source>
        <dbReference type="ARBA" id="ARBA00022777"/>
    </source>
</evidence>
<keyword evidence="4 8" id="KW-0547">Nucleotide-binding</keyword>
<comment type="catalytic activity">
    <reaction evidence="8">
        <text>acetate + ATP = acetyl phosphate + ADP</text>
        <dbReference type="Rhea" id="RHEA:11352"/>
        <dbReference type="ChEBI" id="CHEBI:22191"/>
        <dbReference type="ChEBI" id="CHEBI:30089"/>
        <dbReference type="ChEBI" id="CHEBI:30616"/>
        <dbReference type="ChEBI" id="CHEBI:456216"/>
        <dbReference type="EC" id="2.7.2.1"/>
    </reaction>
</comment>
<keyword evidence="2 8" id="KW-0808">Transferase</keyword>
<evidence type="ECO:0000256" key="6">
    <source>
        <dbReference type="ARBA" id="ARBA00022840"/>
    </source>
</evidence>
<dbReference type="UniPathway" id="UPA00340">
    <property type="reaction ID" value="UER00458"/>
</dbReference>
<protein>
    <recommendedName>
        <fullName evidence="8">Acetate kinase</fullName>
        <ecNumber evidence="8">2.7.2.1</ecNumber>
    </recommendedName>
    <alternativeName>
        <fullName evidence="8">Acetokinase</fullName>
    </alternativeName>
</protein>
<dbReference type="GO" id="GO:0008776">
    <property type="term" value="F:acetate kinase activity"/>
    <property type="evidence" value="ECO:0007669"/>
    <property type="project" value="UniProtKB-UniRule"/>
</dbReference>
<evidence type="ECO:0000256" key="8">
    <source>
        <dbReference type="HAMAP-Rule" id="MF_00020"/>
    </source>
</evidence>
<evidence type="ECO:0000256" key="4">
    <source>
        <dbReference type="ARBA" id="ARBA00022741"/>
    </source>
</evidence>
<dbReference type="GO" id="GO:0005524">
    <property type="term" value="F:ATP binding"/>
    <property type="evidence" value="ECO:0007669"/>
    <property type="project" value="UniProtKB-KW"/>
</dbReference>
<comment type="cofactor">
    <cofactor evidence="8">
        <name>Mg(2+)</name>
        <dbReference type="ChEBI" id="CHEBI:18420"/>
    </cofactor>
    <cofactor evidence="8">
        <name>Mn(2+)</name>
        <dbReference type="ChEBI" id="CHEBI:29035"/>
    </cofactor>
    <text evidence="8">Mg(2+). Can also accept Mn(2+).</text>
</comment>
<dbReference type="InterPro" id="IPR043129">
    <property type="entry name" value="ATPase_NBD"/>
</dbReference>
<feature type="binding site" evidence="8">
    <location>
        <begin position="283"/>
        <end position="285"/>
    </location>
    <ligand>
        <name>ATP</name>
        <dbReference type="ChEBI" id="CHEBI:30616"/>
    </ligand>
</feature>
<reference evidence="10 11" key="1">
    <citation type="journal article" date="2019" name="Nat. Microbiol.">
        <title>Mediterranean grassland soil C-N compound turnover is dependent on rainfall and depth, and is mediated by genomically divergent microorganisms.</title>
        <authorList>
            <person name="Diamond S."/>
            <person name="Andeer P.F."/>
            <person name="Li Z."/>
            <person name="Crits-Christoph A."/>
            <person name="Burstein D."/>
            <person name="Anantharaman K."/>
            <person name="Lane K.R."/>
            <person name="Thomas B.C."/>
            <person name="Pan C."/>
            <person name="Northen T.R."/>
            <person name="Banfield J.F."/>
        </authorList>
    </citation>
    <scope>NUCLEOTIDE SEQUENCE [LARGE SCALE GENOMIC DNA]</scope>
    <source>
        <strain evidence="10">WS_2</strain>
    </source>
</reference>
<dbReference type="HAMAP" id="MF_00020">
    <property type="entry name" value="Acetate_kinase"/>
    <property type="match status" value="1"/>
</dbReference>
<sequence length="407" mass="42937">MDAYGLVLNAGSSSLKFCVYRRHEAEGWRLGARGQIDGIGSSPRLTARDDAGATLADRSPGAGVKDGRAALHVLAGWLEERLGGSPVLGVGHRVVHGGARYSKPCIVTPNVIEDLRALIPLAPLHQPHNIGAIEAVAERLPDVPQVACFDTGFHRGQPEVAELVPLPSEIRDAGVQRYGFHGLSYEYIATALPLVAPEIADKKVIVAHLGSGASLCAMRARKSVDCSFGFTALDGLCMGTRPGSVDPGVILHLLQALGLSVPEVETILYEKSGLLGISGISNDMRELLENPDPRARLAVDYFVYQAAKHVGALAAVLGGVDALVFTAGIGEHSAVIRRRICEACAWLGLTLDEAANERHGQRISRAGSRVSAWVIPTNEELMIARHAGALLGISAAAPAGTAHRSTK</sequence>
<gene>
    <name evidence="8" type="primary">ackA</name>
    <name evidence="10" type="ORF">E6K72_02595</name>
</gene>
<evidence type="ECO:0000256" key="1">
    <source>
        <dbReference type="ARBA" id="ARBA00022490"/>
    </source>
</evidence>
<dbReference type="Gene3D" id="3.30.420.40">
    <property type="match status" value="2"/>
</dbReference>
<feature type="active site" description="Proton donor/acceptor" evidence="8">
    <location>
        <position position="150"/>
    </location>
</feature>
<feature type="binding site" evidence="8">
    <location>
        <position position="379"/>
    </location>
    <ligand>
        <name>Mg(2+)</name>
        <dbReference type="ChEBI" id="CHEBI:18420"/>
    </ligand>
</feature>
<evidence type="ECO:0000256" key="7">
    <source>
        <dbReference type="ARBA" id="ARBA00022842"/>
    </source>
</evidence>
<dbReference type="SUPFAM" id="SSF53067">
    <property type="entry name" value="Actin-like ATPase domain"/>
    <property type="match status" value="2"/>
</dbReference>
<dbReference type="InterPro" id="IPR000890">
    <property type="entry name" value="Aliphatic_acid_kin_short-chain"/>
</dbReference>
<evidence type="ECO:0000256" key="3">
    <source>
        <dbReference type="ARBA" id="ARBA00022723"/>
    </source>
</evidence>
<comment type="caution">
    <text evidence="10">The sequence shown here is derived from an EMBL/GenBank/DDBJ whole genome shotgun (WGS) entry which is preliminary data.</text>
</comment>
<comment type="subunit">
    <text evidence="8">Homodimer.</text>
</comment>
<comment type="function">
    <text evidence="8">Catalyzes the formation of acetyl phosphate from acetate and ATP. Can also catalyze the reverse reaction.</text>
</comment>
<dbReference type="GO" id="GO:0006083">
    <property type="term" value="P:acetate metabolic process"/>
    <property type="evidence" value="ECO:0007669"/>
    <property type="project" value="TreeGrafter"/>
</dbReference>
<dbReference type="Pfam" id="PF00871">
    <property type="entry name" value="Acetate_kinase"/>
    <property type="match status" value="1"/>
</dbReference>
<dbReference type="EMBL" id="VBOS01000079">
    <property type="protein sequence ID" value="TMQ58455.1"/>
    <property type="molecule type" value="Genomic_DNA"/>
</dbReference>
<feature type="site" description="Transition state stabilizer" evidence="8">
    <location>
        <position position="181"/>
    </location>
</feature>
<accession>A0A538T4A9</accession>
<dbReference type="GO" id="GO:0005829">
    <property type="term" value="C:cytosol"/>
    <property type="evidence" value="ECO:0007669"/>
    <property type="project" value="TreeGrafter"/>
</dbReference>
<evidence type="ECO:0000313" key="11">
    <source>
        <dbReference type="Proteomes" id="UP000317716"/>
    </source>
</evidence>
<feature type="site" description="Transition state stabilizer" evidence="8">
    <location>
        <position position="241"/>
    </location>
</feature>